<dbReference type="EMBL" id="PPSK01000007">
    <property type="protein sequence ID" value="POB03612.1"/>
    <property type="molecule type" value="Genomic_DNA"/>
</dbReference>
<feature type="transmembrane region" description="Helical" evidence="1">
    <location>
        <begin position="21"/>
        <end position="43"/>
    </location>
</feature>
<dbReference type="Proteomes" id="UP000243451">
    <property type="component" value="Unassembled WGS sequence"/>
</dbReference>
<keyword evidence="1" id="KW-0812">Transmembrane</keyword>
<keyword evidence="1" id="KW-1133">Transmembrane helix</keyword>
<proteinExistence type="predicted"/>
<dbReference type="InterPro" id="IPR008620">
    <property type="entry name" value="FixH"/>
</dbReference>
<dbReference type="Pfam" id="PF05751">
    <property type="entry name" value="FixH"/>
    <property type="match status" value="1"/>
</dbReference>
<dbReference type="AlphaFoldDB" id="A0A2P4EVM7"/>
<name>A0A2P4EVM7_9GAMM</name>
<organism evidence="2 3">
    <name type="scientific">Halopseudomonas oceani</name>
    <dbReference type="NCBI Taxonomy" id="1708783"/>
    <lineage>
        <taxon>Bacteria</taxon>
        <taxon>Pseudomonadati</taxon>
        <taxon>Pseudomonadota</taxon>
        <taxon>Gammaproteobacteria</taxon>
        <taxon>Pseudomonadales</taxon>
        <taxon>Pseudomonadaceae</taxon>
        <taxon>Halopseudomonas</taxon>
    </lineage>
</organism>
<comment type="caution">
    <text evidence="2">The sequence shown here is derived from an EMBL/GenBank/DDBJ whole genome shotgun (WGS) entry which is preliminary data.</text>
</comment>
<evidence type="ECO:0000313" key="2">
    <source>
        <dbReference type="EMBL" id="POB03612.1"/>
    </source>
</evidence>
<dbReference type="OrthoDB" id="5295180at2"/>
<sequence length="178" mass="19723">MTTGPSMTQHLNSTSPWYKQFWAWFVIAILGFAVLIGIGLLMVATLNPDSLVRDNYYSEGKAINMYLDQDHNASRLGIVAGFSIDDVTGDISLQLGGELQPLPSSLKLDLISPTHASRDRSIVLRQIQGNTYTGQLENRIEGRRYIELGDPDNSGDDGWRLTGELHLAKGKQYQLTAK</sequence>
<reference evidence="2 3" key="1">
    <citation type="submission" date="2018-01" db="EMBL/GenBank/DDBJ databases">
        <title>Draft genome of the type strain Pseudomonas oceani DSM 100277 isolated from the deep water in Okinawa trough, northwestern Pacific Ocean.</title>
        <authorList>
            <person name="Gomila M."/>
            <person name="Mulet M."/>
            <person name="Garcia-Valdes E."/>
            <person name="Lalucat J."/>
        </authorList>
    </citation>
    <scope>NUCLEOTIDE SEQUENCE [LARGE SCALE GENOMIC DNA]</scope>
    <source>
        <strain evidence="2 3">DSM 100277</strain>
    </source>
</reference>
<keyword evidence="1" id="KW-0472">Membrane</keyword>
<gene>
    <name evidence="2" type="ORF">C1949_09590</name>
</gene>
<evidence type="ECO:0000256" key="1">
    <source>
        <dbReference type="SAM" id="Phobius"/>
    </source>
</evidence>
<keyword evidence="3" id="KW-1185">Reference proteome</keyword>
<protein>
    <submittedName>
        <fullName evidence="2">Uncharacterized protein</fullName>
    </submittedName>
</protein>
<evidence type="ECO:0000313" key="3">
    <source>
        <dbReference type="Proteomes" id="UP000243451"/>
    </source>
</evidence>
<accession>A0A2P4EVM7</accession>